<evidence type="ECO:0000313" key="3">
    <source>
        <dbReference type="Proteomes" id="UP000078492"/>
    </source>
</evidence>
<keyword evidence="3" id="KW-1185">Reference proteome</keyword>
<evidence type="ECO:0000313" key="2">
    <source>
        <dbReference type="EMBL" id="KYN14494.1"/>
    </source>
</evidence>
<keyword evidence="1" id="KW-1133">Transmembrane helix</keyword>
<dbReference type="PANTHER" id="PTHR31912:SF34">
    <property type="entry name" value="NOTOCHORD-RELATED PROTEIN"/>
    <property type="match status" value="1"/>
</dbReference>
<organism evidence="2 3">
    <name type="scientific">Trachymyrmex cornetzi</name>
    <dbReference type="NCBI Taxonomy" id="471704"/>
    <lineage>
        <taxon>Eukaryota</taxon>
        <taxon>Metazoa</taxon>
        <taxon>Ecdysozoa</taxon>
        <taxon>Arthropoda</taxon>
        <taxon>Hexapoda</taxon>
        <taxon>Insecta</taxon>
        <taxon>Pterygota</taxon>
        <taxon>Neoptera</taxon>
        <taxon>Endopterygota</taxon>
        <taxon>Hymenoptera</taxon>
        <taxon>Apocrita</taxon>
        <taxon>Aculeata</taxon>
        <taxon>Formicoidea</taxon>
        <taxon>Formicidae</taxon>
        <taxon>Myrmicinae</taxon>
        <taxon>Trachymyrmex</taxon>
    </lineage>
</organism>
<name>A0A151IZL9_9HYME</name>
<reference evidence="2 3" key="1">
    <citation type="submission" date="2015-09" db="EMBL/GenBank/DDBJ databases">
        <title>Trachymyrmex cornetzi WGS genome.</title>
        <authorList>
            <person name="Nygaard S."/>
            <person name="Hu H."/>
            <person name="Boomsma J."/>
            <person name="Zhang G."/>
        </authorList>
    </citation>
    <scope>NUCLEOTIDE SEQUENCE [LARGE SCALE GENOMIC DNA]</scope>
    <source>
        <strain evidence="2">Tcor2-1</strain>
        <tissue evidence="2">Whole body</tissue>
    </source>
</reference>
<protein>
    <submittedName>
        <fullName evidence="2">Uncharacterized protein</fullName>
    </submittedName>
</protein>
<dbReference type="Proteomes" id="UP000078492">
    <property type="component" value="Unassembled WGS sequence"/>
</dbReference>
<dbReference type="EMBL" id="KQ980696">
    <property type="protein sequence ID" value="KYN14494.1"/>
    <property type="molecule type" value="Genomic_DNA"/>
</dbReference>
<feature type="transmembrane region" description="Helical" evidence="1">
    <location>
        <begin position="659"/>
        <end position="680"/>
    </location>
</feature>
<keyword evidence="1" id="KW-0812">Transmembrane</keyword>
<sequence>MDDRFTQYTNSKDLLSTNVCKELMNNPSMSLQQFDIIVTKSALLLVSKLYADITLSRLIVHKIIQFVSNFYKSTIEIIKHKLECQGNRNVSDINDMCIIIQNIFLQFETEHKTLQYFIKHGYLIMPLSINIAATLCSKRRKMCTSIGIRNRTIQVIPLRQFFIQFLELSNVFDTITKEIYEKKNNDILSSILHGEVWKHIQEHFSEKFVLPLLLYFDDFEINNPLGSHSGIHKIGVVYCTIPCIPNEYFSILENIFLFQLHNAKDHSQLGNKNTFLNIINQIQDLETNGLLINIHGRQQTIYFALVGIIGDNLGLHTIFGFNTSFNSTYSCRACLVDKSTLQMQISENSDLLRTRLNYANDCSALVNGIQEECVFNKISSFHVIDNICFDIMHDIFEGICRYEIAKVLNNLINIGTFSLNTLNDRIRFFDYPIGNNKNIPPLITKLSLKHECLVISASEMFTLVKFLGLMIGDLIPPESKIWELYTILREIICIIMEPTSTKDTCKLLENLIAEHHQLYLSLFKEPLKPKHHFLIHYPRIIMRMGPLRNLSCIRFEAKHKEIKQYAKVITSRLNPPYTLALKHQLQLTHRFINNKGFEKRFSIGNVLNTTIQQLHNYNNIKHILFEDINENYFSVSWLNINGTIYKPSMILEISTDGTFRFFGIICYIITNTSQCVYYIYKKLDTIRFSKHIHAFEVVQTEIWSCIAHSKLISFVPNSKHLMADGKYYVPCM</sequence>
<proteinExistence type="predicted"/>
<dbReference type="PANTHER" id="PTHR31912">
    <property type="entry name" value="IP13529P"/>
    <property type="match status" value="1"/>
</dbReference>
<accession>A0A151IZL9</accession>
<gene>
    <name evidence="2" type="ORF">ALC57_13300</name>
</gene>
<evidence type="ECO:0000256" key="1">
    <source>
        <dbReference type="SAM" id="Phobius"/>
    </source>
</evidence>
<keyword evidence="1" id="KW-0472">Membrane</keyword>
<dbReference type="AlphaFoldDB" id="A0A151IZL9"/>